<dbReference type="SUPFAM" id="SSF56112">
    <property type="entry name" value="Protein kinase-like (PK-like)"/>
    <property type="match status" value="1"/>
</dbReference>
<proteinExistence type="predicted"/>
<gene>
    <name evidence="1" type="ORF">RFULGI_LOCUS915</name>
</gene>
<sequence length="94" mass="11119">MDCGLDLEEIIKDEQDWLEIMVENGYIRVFDYSGFNEINEIDEEEMVPGTPSIYAKLYKKCWNTNPKRRPELEEILRKIQQSREAAEEITNCIS</sequence>
<organism evidence="1 2">
    <name type="scientific">Racocetra fulgida</name>
    <dbReference type="NCBI Taxonomy" id="60492"/>
    <lineage>
        <taxon>Eukaryota</taxon>
        <taxon>Fungi</taxon>
        <taxon>Fungi incertae sedis</taxon>
        <taxon>Mucoromycota</taxon>
        <taxon>Glomeromycotina</taxon>
        <taxon>Glomeromycetes</taxon>
        <taxon>Diversisporales</taxon>
        <taxon>Gigasporaceae</taxon>
        <taxon>Racocetra</taxon>
    </lineage>
</organism>
<dbReference type="InterPro" id="IPR011009">
    <property type="entry name" value="Kinase-like_dom_sf"/>
</dbReference>
<dbReference type="Proteomes" id="UP000789396">
    <property type="component" value="Unassembled WGS sequence"/>
</dbReference>
<name>A0A9N8VW18_9GLOM</name>
<dbReference type="Gene3D" id="1.10.510.10">
    <property type="entry name" value="Transferase(Phosphotransferase) domain 1"/>
    <property type="match status" value="1"/>
</dbReference>
<dbReference type="OrthoDB" id="10261027at2759"/>
<dbReference type="EMBL" id="CAJVPZ010000471">
    <property type="protein sequence ID" value="CAG8466341.1"/>
    <property type="molecule type" value="Genomic_DNA"/>
</dbReference>
<dbReference type="AlphaFoldDB" id="A0A9N8VW18"/>
<reference evidence="1" key="1">
    <citation type="submission" date="2021-06" db="EMBL/GenBank/DDBJ databases">
        <authorList>
            <person name="Kallberg Y."/>
            <person name="Tangrot J."/>
            <person name="Rosling A."/>
        </authorList>
    </citation>
    <scope>NUCLEOTIDE SEQUENCE</scope>
    <source>
        <strain evidence="1">IN212</strain>
    </source>
</reference>
<accession>A0A9N8VW18</accession>
<keyword evidence="2" id="KW-1185">Reference proteome</keyword>
<comment type="caution">
    <text evidence="1">The sequence shown here is derived from an EMBL/GenBank/DDBJ whole genome shotgun (WGS) entry which is preliminary data.</text>
</comment>
<protein>
    <submittedName>
        <fullName evidence="1">14439_t:CDS:1</fullName>
    </submittedName>
</protein>
<evidence type="ECO:0000313" key="2">
    <source>
        <dbReference type="Proteomes" id="UP000789396"/>
    </source>
</evidence>
<evidence type="ECO:0000313" key="1">
    <source>
        <dbReference type="EMBL" id="CAG8466341.1"/>
    </source>
</evidence>